<dbReference type="InterPro" id="IPR022700">
    <property type="entry name" value="CLIP"/>
</dbReference>
<keyword evidence="11" id="KW-1185">Reference proteome</keyword>
<proteinExistence type="inferred from homology"/>
<evidence type="ECO:0000256" key="4">
    <source>
        <dbReference type="ARBA" id="ARBA00022825"/>
    </source>
</evidence>
<evidence type="ECO:0000256" key="1">
    <source>
        <dbReference type="ARBA" id="ARBA00022670"/>
    </source>
</evidence>
<evidence type="ECO:0000313" key="10">
    <source>
        <dbReference type="EMBL" id="GFU30520.1"/>
    </source>
</evidence>
<dbReference type="PANTHER" id="PTHR24252:SF7">
    <property type="entry name" value="HYALIN"/>
    <property type="match status" value="1"/>
</dbReference>
<feature type="compositionally biased region" description="Polar residues" evidence="8">
    <location>
        <begin position="214"/>
        <end position="225"/>
    </location>
</feature>
<sequence>MVSRRIRYNLLTTLTASLFTFYIYLLPVAFAGKWQNPYSNPQRQEYLQPDHKEPFLELCDTPNGQEGECHAILECWASEYSNYRFQSCGWNGYRETFCCPDWNERNVDFVSSYGQNPLKYPSRTVSKVVTKPSSDPVRSLLDVIVNPIIGTLFDGHSDGNDEEIQYATPAPIFTTTRRTVRFPEPVSTRYPIRRPSKIPPRQTTKSPAVVPPVFSTTRRPNLVPTSSSVSKSTESCGRKHSDNEYRLDARAIEPYVVGGHDAKEHSWPWMVSIHISRNGTPRRFICGGSLISYRHVLTAAHCFDNMNQNTDKLSIKAGFNNITSNSHGSTSSAEEFIDVVNVTNHEHYTRKVYYHDIAILTLARSVLNKEHVSIICLPSTQGLKELTTQTNVTLTGWGHTSYGGSTSNVLQEVVLQVMPLNRCQISYDDFITDSLYQGITTNMLCAGNPKGESDACQGDSGGPLMMESRGRWTQVGIVSFGYRCGGEKYPGVYTRVSTYLRWIERISSENS</sequence>
<dbReference type="InterPro" id="IPR001314">
    <property type="entry name" value="Peptidase_S1A"/>
</dbReference>
<feature type="compositionally biased region" description="Low complexity" evidence="8">
    <location>
        <begin position="226"/>
        <end position="235"/>
    </location>
</feature>
<evidence type="ECO:0000256" key="8">
    <source>
        <dbReference type="SAM" id="MobiDB-lite"/>
    </source>
</evidence>
<dbReference type="EMBL" id="BMAW01033493">
    <property type="protein sequence ID" value="GFU30520.1"/>
    <property type="molecule type" value="Genomic_DNA"/>
</dbReference>
<dbReference type="AlphaFoldDB" id="A0A8X6QJR6"/>
<dbReference type="GO" id="GO:0006508">
    <property type="term" value="P:proteolysis"/>
    <property type="evidence" value="ECO:0007669"/>
    <property type="project" value="UniProtKB-KW"/>
</dbReference>
<gene>
    <name evidence="10" type="ORF">NPIL_61761</name>
</gene>
<protein>
    <submittedName>
        <fullName evidence="10">Clotting factor B</fullName>
    </submittedName>
</protein>
<dbReference type="Gene3D" id="2.40.10.10">
    <property type="entry name" value="Trypsin-like serine proteases"/>
    <property type="match status" value="1"/>
</dbReference>
<organism evidence="10 11">
    <name type="scientific">Nephila pilipes</name>
    <name type="common">Giant wood spider</name>
    <name type="synonym">Nephila maculata</name>
    <dbReference type="NCBI Taxonomy" id="299642"/>
    <lineage>
        <taxon>Eukaryota</taxon>
        <taxon>Metazoa</taxon>
        <taxon>Ecdysozoa</taxon>
        <taxon>Arthropoda</taxon>
        <taxon>Chelicerata</taxon>
        <taxon>Arachnida</taxon>
        <taxon>Araneae</taxon>
        <taxon>Araneomorphae</taxon>
        <taxon>Entelegynae</taxon>
        <taxon>Araneoidea</taxon>
        <taxon>Nephilidae</taxon>
        <taxon>Nephila</taxon>
    </lineage>
</organism>
<feature type="domain" description="Peptidase S1" evidence="9">
    <location>
        <begin position="256"/>
        <end position="508"/>
    </location>
</feature>
<dbReference type="PRINTS" id="PR00722">
    <property type="entry name" value="CHYMOTRYPSIN"/>
</dbReference>
<dbReference type="Pfam" id="PF00089">
    <property type="entry name" value="Trypsin"/>
    <property type="match status" value="1"/>
</dbReference>
<dbReference type="InterPro" id="IPR043504">
    <property type="entry name" value="Peptidase_S1_PA_chymotrypsin"/>
</dbReference>
<accession>A0A8X6QJR6</accession>
<dbReference type="PROSITE" id="PS00134">
    <property type="entry name" value="TRYPSIN_HIS"/>
    <property type="match status" value="1"/>
</dbReference>
<dbReference type="PANTHER" id="PTHR24252">
    <property type="entry name" value="ACROSIN-RELATED"/>
    <property type="match status" value="1"/>
</dbReference>
<comment type="caution">
    <text evidence="10">The sequence shown here is derived from an EMBL/GenBank/DDBJ whole genome shotgun (WGS) entry which is preliminary data.</text>
</comment>
<dbReference type="CDD" id="cd00190">
    <property type="entry name" value="Tryp_SPc"/>
    <property type="match status" value="1"/>
</dbReference>
<feature type="region of interest" description="Disordered" evidence="8">
    <location>
        <begin position="189"/>
        <end position="241"/>
    </location>
</feature>
<evidence type="ECO:0000256" key="6">
    <source>
        <dbReference type="ARBA" id="ARBA00024195"/>
    </source>
</evidence>
<dbReference type="InterPro" id="IPR018114">
    <property type="entry name" value="TRYPSIN_HIS"/>
</dbReference>
<dbReference type="FunFam" id="2.40.10.10:FF:000006">
    <property type="entry name" value="Serine proteinase stubble"/>
    <property type="match status" value="1"/>
</dbReference>
<reference evidence="10" key="1">
    <citation type="submission" date="2020-08" db="EMBL/GenBank/DDBJ databases">
        <title>Multicomponent nature underlies the extraordinary mechanical properties of spider dragline silk.</title>
        <authorList>
            <person name="Kono N."/>
            <person name="Nakamura H."/>
            <person name="Mori M."/>
            <person name="Yoshida Y."/>
            <person name="Ohtoshi R."/>
            <person name="Malay A.D."/>
            <person name="Moran D.A.P."/>
            <person name="Tomita M."/>
            <person name="Numata K."/>
            <person name="Arakawa K."/>
        </authorList>
    </citation>
    <scope>NUCLEOTIDE SEQUENCE</scope>
</reference>
<keyword evidence="1 7" id="KW-0645">Protease</keyword>
<evidence type="ECO:0000256" key="3">
    <source>
        <dbReference type="ARBA" id="ARBA00022801"/>
    </source>
</evidence>
<dbReference type="PROSITE" id="PS00135">
    <property type="entry name" value="TRYPSIN_SER"/>
    <property type="match status" value="1"/>
</dbReference>
<evidence type="ECO:0000256" key="5">
    <source>
        <dbReference type="ARBA" id="ARBA00023157"/>
    </source>
</evidence>
<dbReference type="Proteomes" id="UP000887013">
    <property type="component" value="Unassembled WGS sequence"/>
</dbReference>
<keyword evidence="2" id="KW-0732">Signal</keyword>
<comment type="similarity">
    <text evidence="6">Belongs to the peptidase S1 family. CLIP subfamily.</text>
</comment>
<dbReference type="PROSITE" id="PS50240">
    <property type="entry name" value="TRYPSIN_DOM"/>
    <property type="match status" value="1"/>
</dbReference>
<keyword evidence="3 7" id="KW-0378">Hydrolase</keyword>
<dbReference type="SMART" id="SM00020">
    <property type="entry name" value="Tryp_SPc"/>
    <property type="match status" value="1"/>
</dbReference>
<evidence type="ECO:0000313" key="11">
    <source>
        <dbReference type="Proteomes" id="UP000887013"/>
    </source>
</evidence>
<evidence type="ECO:0000256" key="7">
    <source>
        <dbReference type="RuleBase" id="RU363034"/>
    </source>
</evidence>
<dbReference type="GO" id="GO:0004252">
    <property type="term" value="F:serine-type endopeptidase activity"/>
    <property type="evidence" value="ECO:0007669"/>
    <property type="project" value="InterPro"/>
</dbReference>
<keyword evidence="5" id="KW-1015">Disulfide bond</keyword>
<dbReference type="InterPro" id="IPR009003">
    <property type="entry name" value="Peptidase_S1_PA"/>
</dbReference>
<dbReference type="InterPro" id="IPR033116">
    <property type="entry name" value="TRYPSIN_SER"/>
</dbReference>
<dbReference type="SMART" id="SM00680">
    <property type="entry name" value="CLIP"/>
    <property type="match status" value="1"/>
</dbReference>
<dbReference type="InterPro" id="IPR001254">
    <property type="entry name" value="Trypsin_dom"/>
</dbReference>
<keyword evidence="4 7" id="KW-0720">Serine protease</keyword>
<name>A0A8X6QJR6_NEPPI</name>
<dbReference type="OrthoDB" id="10059102at2759"/>
<evidence type="ECO:0000256" key="2">
    <source>
        <dbReference type="ARBA" id="ARBA00022729"/>
    </source>
</evidence>
<dbReference type="SUPFAM" id="SSF50494">
    <property type="entry name" value="Trypsin-like serine proteases"/>
    <property type="match status" value="1"/>
</dbReference>
<evidence type="ECO:0000259" key="9">
    <source>
        <dbReference type="PROSITE" id="PS50240"/>
    </source>
</evidence>